<feature type="region of interest" description="Disordered" evidence="2">
    <location>
        <begin position="460"/>
        <end position="556"/>
    </location>
</feature>
<feature type="compositionally biased region" description="Basic and acidic residues" evidence="2">
    <location>
        <begin position="522"/>
        <end position="533"/>
    </location>
</feature>
<feature type="coiled-coil region" evidence="1">
    <location>
        <begin position="766"/>
        <end position="800"/>
    </location>
</feature>
<proteinExistence type="predicted"/>
<evidence type="ECO:0000256" key="1">
    <source>
        <dbReference type="SAM" id="Coils"/>
    </source>
</evidence>
<evidence type="ECO:0000313" key="3">
    <source>
        <dbReference type="EnsemblPlants" id="AUR62003575-RA:cds"/>
    </source>
</evidence>
<keyword evidence="1" id="KW-0175">Coiled coil</keyword>
<feature type="region of interest" description="Disordered" evidence="2">
    <location>
        <begin position="898"/>
        <end position="936"/>
    </location>
</feature>
<dbReference type="Gramene" id="AUR62003575-RA">
    <property type="protein sequence ID" value="AUR62003575-RA:cds"/>
    <property type="gene ID" value="AUR62003575"/>
</dbReference>
<dbReference type="AlphaFoldDB" id="A0A803KX17"/>
<feature type="compositionally biased region" description="Basic and acidic residues" evidence="2">
    <location>
        <begin position="917"/>
        <end position="936"/>
    </location>
</feature>
<reference evidence="3" key="1">
    <citation type="journal article" date="2017" name="Nature">
        <title>The genome of Chenopodium quinoa.</title>
        <authorList>
            <person name="Jarvis D.E."/>
            <person name="Ho Y.S."/>
            <person name="Lightfoot D.J."/>
            <person name="Schmoeckel S.M."/>
            <person name="Li B."/>
            <person name="Borm T.J.A."/>
            <person name="Ohyanagi H."/>
            <person name="Mineta K."/>
            <person name="Michell C.T."/>
            <person name="Saber N."/>
            <person name="Kharbatia N.M."/>
            <person name="Rupper R.R."/>
            <person name="Sharp A.R."/>
            <person name="Dally N."/>
            <person name="Boughton B.A."/>
            <person name="Woo Y.H."/>
            <person name="Gao G."/>
            <person name="Schijlen E.G.W.M."/>
            <person name="Guo X."/>
            <person name="Momin A.A."/>
            <person name="Negrao S."/>
            <person name="Al-Babili S."/>
            <person name="Gehring C."/>
            <person name="Roessner U."/>
            <person name="Jung C."/>
            <person name="Murphy K."/>
            <person name="Arold S.T."/>
            <person name="Gojobori T."/>
            <person name="van der Linden C.G."/>
            <person name="van Loo E.N."/>
            <person name="Jellen E.N."/>
            <person name="Maughan P.J."/>
            <person name="Tester M."/>
        </authorList>
    </citation>
    <scope>NUCLEOTIDE SEQUENCE [LARGE SCALE GENOMIC DNA]</scope>
    <source>
        <strain evidence="3">cv. PI 614886</strain>
    </source>
</reference>
<feature type="compositionally biased region" description="Basic and acidic residues" evidence="2">
    <location>
        <begin position="118"/>
        <end position="137"/>
    </location>
</feature>
<keyword evidence="4" id="KW-1185">Reference proteome</keyword>
<protein>
    <submittedName>
        <fullName evidence="3">Uncharacterized protein</fullName>
    </submittedName>
</protein>
<evidence type="ECO:0000313" key="4">
    <source>
        <dbReference type="Proteomes" id="UP000596660"/>
    </source>
</evidence>
<dbReference type="EnsemblPlants" id="AUR62003575-RA">
    <property type="protein sequence ID" value="AUR62003575-RA:cds"/>
    <property type="gene ID" value="AUR62003575"/>
</dbReference>
<feature type="compositionally biased region" description="Basic and acidic residues" evidence="2">
    <location>
        <begin position="460"/>
        <end position="477"/>
    </location>
</feature>
<dbReference type="SUPFAM" id="SSF90257">
    <property type="entry name" value="Myosin rod fragments"/>
    <property type="match status" value="1"/>
</dbReference>
<accession>A0A803KX17</accession>
<reference evidence="3" key="2">
    <citation type="submission" date="2021-03" db="UniProtKB">
        <authorList>
            <consortium name="EnsemblPlants"/>
        </authorList>
    </citation>
    <scope>IDENTIFICATION</scope>
</reference>
<name>A0A803KX17_CHEQI</name>
<dbReference type="Proteomes" id="UP000596660">
    <property type="component" value="Unplaced"/>
</dbReference>
<evidence type="ECO:0000256" key="2">
    <source>
        <dbReference type="SAM" id="MobiDB-lite"/>
    </source>
</evidence>
<feature type="compositionally biased region" description="Acidic residues" evidence="2">
    <location>
        <begin position="143"/>
        <end position="171"/>
    </location>
</feature>
<feature type="region of interest" description="Disordered" evidence="2">
    <location>
        <begin position="87"/>
        <end position="171"/>
    </location>
</feature>
<sequence length="936" mass="105450">MSGSGMHANMGKANEAKLCTPLTSVEEREAYYRHKFLTDAEKALRPTNPDIPEDIEIVDVEHISVQYHLRSNLDLFNQYDTNIDRMPRKKHTSYQREVGGSSKPSVDEEMADLGSEVSDIREEDIRPVEDSLERQESGGESIGNEDDADGSEEVGGEEDDEGENSETDEEIATDFNLAAQIAEEECLDEEYDSDQDDPKYLEPQEIPNSYEITESVVDPVWLQTATEKDYCQHGKRFNCLPDGYELRLPSNGQTALDCPAGHIVVYAKHLEFGLRFPLHHYIEKIFRAWNVSIAQLTPPTIRNIVSVVWVMIFMDFPLTLNLFRRLHWIKRDSQSSGWWSLFTAPGKCTVWPKLTSCKNWKNEFYFMSVPDDFTVRRTFHHPHSIFATIRSRALGRMEKKSFKWFNCTYVRAGKKNKAVPGVWLPHCNYILGNAPLSHVGLCHTDAFGIEKLDFSRLGLHPDGRVKQQCPDRPKKSYDTLPAFATRASKRKRTRVQDMAPTVRATKPRTLAVKRGGGNASKRTSESSGREQQQKKKQKHHDNEAASLEKNAQGSWPEGVVNLEDETETQPLKKLTVTLGAKIGQLASIDKPPPKETLAVIPTRSGGLVKGTFVPALVSDFIEISHVRILEGVAEELVVPVGAAGDPWHPRINVNRGESVLSDDPSTGGSMGWRVLKDLETPADRPSNRIAAPCGQLMNNMLRTVNSAIEVVHMYQHYQRAADNAEARLKKDDDACKLVVKEHEKVISDVKTLQKRVSGLNRKLTDQELLQKKVTSLEQSLKEEKEAKAQLASQVEKMERDKPGIRRRAVNRFLQTDLYANLLVDRYTAGWVTAHRCVCKAEGWDSMKWQAVERAFNEEMNHSPTSYESEYFDELPPHAVITNLDPCELPEVEFDDALINSPATTHVGEDGSVGPSNKEAEKKSVNAVEPTKEADKI</sequence>
<organism evidence="3 4">
    <name type="scientific">Chenopodium quinoa</name>
    <name type="common">Quinoa</name>
    <dbReference type="NCBI Taxonomy" id="63459"/>
    <lineage>
        <taxon>Eukaryota</taxon>
        <taxon>Viridiplantae</taxon>
        <taxon>Streptophyta</taxon>
        <taxon>Embryophyta</taxon>
        <taxon>Tracheophyta</taxon>
        <taxon>Spermatophyta</taxon>
        <taxon>Magnoliopsida</taxon>
        <taxon>eudicotyledons</taxon>
        <taxon>Gunneridae</taxon>
        <taxon>Pentapetalae</taxon>
        <taxon>Caryophyllales</taxon>
        <taxon>Chenopodiaceae</taxon>
        <taxon>Chenopodioideae</taxon>
        <taxon>Atripliceae</taxon>
        <taxon>Chenopodium</taxon>
    </lineage>
</organism>